<keyword evidence="1" id="KW-0732">Signal</keyword>
<organism evidence="2 3">
    <name type="scientific">Bacteroides salyersiae</name>
    <dbReference type="NCBI Taxonomy" id="291644"/>
    <lineage>
        <taxon>Bacteria</taxon>
        <taxon>Pseudomonadati</taxon>
        <taxon>Bacteroidota</taxon>
        <taxon>Bacteroidia</taxon>
        <taxon>Bacteroidales</taxon>
        <taxon>Bacteroidaceae</taxon>
        <taxon>Bacteroides</taxon>
    </lineage>
</organism>
<feature type="signal peptide" evidence="1">
    <location>
        <begin position="1"/>
        <end position="19"/>
    </location>
</feature>
<dbReference type="AlphaFoldDB" id="A0A7J4XPG9"/>
<dbReference type="RefSeq" id="WP_021937340.1">
    <property type="nucleotide sequence ID" value="NZ_CP081899.1"/>
</dbReference>
<gene>
    <name evidence="2" type="ORF">F3F73_01310</name>
</gene>
<dbReference type="EMBL" id="VWMK01000001">
    <property type="protein sequence ID" value="KAA3770616.1"/>
    <property type="molecule type" value="Genomic_DNA"/>
</dbReference>
<evidence type="ECO:0000313" key="3">
    <source>
        <dbReference type="Proteomes" id="UP000422221"/>
    </source>
</evidence>
<evidence type="ECO:0008006" key="4">
    <source>
        <dbReference type="Google" id="ProtNLM"/>
    </source>
</evidence>
<sequence>MKVRALLFLCICFSLYVFGQKDISGTYFSKSGTKIEIIGNNFNYIEPHIYTPVWYNDTLAKCTFMWVDANFIELNSTPPNVFGLKGLKVVQFSDSTINDSIKVSFLIPYQRGNLKINVHTNTFKTFDLIYSKSSRELMLPNNVKSITFYIVPEHIIPHTSDGLFYGIVGFDPFQEYQIEKNINHISIEIPAIDDSFFEKYYVKGDYAKISKDTITWKGEVFIFKNH</sequence>
<dbReference type="Proteomes" id="UP000422221">
    <property type="component" value="Unassembled WGS sequence"/>
</dbReference>
<reference evidence="2 3" key="1">
    <citation type="journal article" date="2019" name="Nat. Med.">
        <title>A library of human gut bacterial isolates paired with longitudinal multiomics data enables mechanistic microbiome research.</title>
        <authorList>
            <person name="Poyet M."/>
            <person name="Groussin M."/>
            <person name="Gibbons S.M."/>
            <person name="Avila-Pacheco J."/>
            <person name="Jiang X."/>
            <person name="Kearney S.M."/>
            <person name="Perrotta A.R."/>
            <person name="Berdy B."/>
            <person name="Zhao S."/>
            <person name="Lieberman T.D."/>
            <person name="Swanson P.K."/>
            <person name="Smith M."/>
            <person name="Roesemann S."/>
            <person name="Alexander J.E."/>
            <person name="Rich S.A."/>
            <person name="Livny J."/>
            <person name="Vlamakis H."/>
            <person name="Clish C."/>
            <person name="Bullock K."/>
            <person name="Deik A."/>
            <person name="Scott J."/>
            <person name="Pierce K.A."/>
            <person name="Xavier R.J."/>
            <person name="Alm E.J."/>
        </authorList>
    </citation>
    <scope>NUCLEOTIDE SEQUENCE [LARGE SCALE GENOMIC DNA]</scope>
    <source>
        <strain evidence="2 3">BIOML-A10</strain>
    </source>
</reference>
<name>A0A7J4XPG9_9BACE</name>
<proteinExistence type="predicted"/>
<feature type="chain" id="PRO_5029830353" description="T9SS C-terminal target domain-containing protein" evidence="1">
    <location>
        <begin position="20"/>
        <end position="226"/>
    </location>
</feature>
<evidence type="ECO:0000313" key="2">
    <source>
        <dbReference type="EMBL" id="KAA3770616.1"/>
    </source>
</evidence>
<evidence type="ECO:0000256" key="1">
    <source>
        <dbReference type="SAM" id="SignalP"/>
    </source>
</evidence>
<comment type="caution">
    <text evidence="2">The sequence shown here is derived from an EMBL/GenBank/DDBJ whole genome shotgun (WGS) entry which is preliminary data.</text>
</comment>
<accession>A0A7J4XPG9</accession>
<protein>
    <recommendedName>
        <fullName evidence="4">T9SS C-terminal target domain-containing protein</fullName>
    </recommendedName>
</protein>